<accession>A0ABT9CG26</accession>
<protein>
    <recommendedName>
        <fullName evidence="3">Glycosyltransferase</fullName>
    </recommendedName>
</protein>
<dbReference type="EMBL" id="JAUQTB010000003">
    <property type="protein sequence ID" value="MDO7906553.1"/>
    <property type="molecule type" value="Genomic_DNA"/>
</dbReference>
<keyword evidence="2" id="KW-1185">Reference proteome</keyword>
<organism evidence="1 2">
    <name type="scientific">Paenibacillus lacisoli</name>
    <dbReference type="NCBI Taxonomy" id="3064525"/>
    <lineage>
        <taxon>Bacteria</taxon>
        <taxon>Bacillati</taxon>
        <taxon>Bacillota</taxon>
        <taxon>Bacilli</taxon>
        <taxon>Bacillales</taxon>
        <taxon>Paenibacillaceae</taxon>
        <taxon>Paenibacillus</taxon>
    </lineage>
</organism>
<reference evidence="1 2" key="1">
    <citation type="submission" date="2023-07" db="EMBL/GenBank/DDBJ databases">
        <title>Paenibacillus sp. JX-17 nov. isolated from soil.</title>
        <authorList>
            <person name="Wan Y."/>
            <person name="Liu B."/>
        </authorList>
    </citation>
    <scope>NUCLEOTIDE SEQUENCE [LARGE SCALE GENOMIC DNA]</scope>
    <source>
        <strain evidence="1 2">JX-17</strain>
    </source>
</reference>
<evidence type="ECO:0008006" key="3">
    <source>
        <dbReference type="Google" id="ProtNLM"/>
    </source>
</evidence>
<dbReference type="Proteomes" id="UP001240171">
    <property type="component" value="Unassembled WGS sequence"/>
</dbReference>
<evidence type="ECO:0000313" key="2">
    <source>
        <dbReference type="Proteomes" id="UP001240171"/>
    </source>
</evidence>
<evidence type="ECO:0000313" key="1">
    <source>
        <dbReference type="EMBL" id="MDO7906553.1"/>
    </source>
</evidence>
<comment type="caution">
    <text evidence="1">The sequence shown here is derived from an EMBL/GenBank/DDBJ whole genome shotgun (WGS) entry which is preliminary data.</text>
</comment>
<name>A0ABT9CG26_9BACL</name>
<sequence>MIAHFIGILIVFVLAAVAVRGAYRRHSQTGKKPSKGYILITCDQEQHIEWYMRALSLYAMFHKDSIQVRVLDAGSEDHTLGILERMSSRLPLLLDVERHALLPENMHDRYGVATAEIIDLRHAQAAGKIPFV</sequence>
<dbReference type="RefSeq" id="WP_305023734.1">
    <property type="nucleotide sequence ID" value="NZ_JAUQTB010000003.1"/>
</dbReference>
<gene>
    <name evidence="1" type="ORF">Q5741_08985</name>
</gene>
<proteinExistence type="predicted"/>